<dbReference type="InterPro" id="IPR007569">
    <property type="entry name" value="DUF559"/>
</dbReference>
<dbReference type="EMBL" id="MT144442">
    <property type="protein sequence ID" value="QJA53693.1"/>
    <property type="molecule type" value="Genomic_DNA"/>
</dbReference>
<proteinExistence type="predicted"/>
<organism evidence="2">
    <name type="scientific">viral metagenome</name>
    <dbReference type="NCBI Taxonomy" id="1070528"/>
    <lineage>
        <taxon>unclassified sequences</taxon>
        <taxon>metagenomes</taxon>
        <taxon>organismal metagenomes</taxon>
    </lineage>
</organism>
<dbReference type="Gene3D" id="3.40.960.10">
    <property type="entry name" value="VSR Endonuclease"/>
    <property type="match status" value="1"/>
</dbReference>
<dbReference type="AlphaFoldDB" id="A0A6H2A0H4"/>
<dbReference type="Pfam" id="PF04480">
    <property type="entry name" value="DUF559"/>
    <property type="match status" value="1"/>
</dbReference>
<dbReference type="InterPro" id="IPR011335">
    <property type="entry name" value="Restrct_endonuc-II-like"/>
</dbReference>
<dbReference type="SUPFAM" id="SSF52980">
    <property type="entry name" value="Restriction endonuclease-like"/>
    <property type="match status" value="1"/>
</dbReference>
<protein>
    <recommendedName>
        <fullName evidence="1">DUF559 domain-containing protein</fullName>
    </recommendedName>
</protein>
<name>A0A6H2A0H4_9ZZZZ</name>
<accession>A0A6H2A0H4</accession>
<sequence length="166" mass="19549">MARIKDIEIIEPVRKFTDKCGEEIGKFEAMNFDIDTFRFFDENNITSPIEQMMYVSLLAVSKLNYYPLQIQPQFVIGEYRVDFLVGCGKKDNFIIVECDSQAFHERSVDERSYEKKRDRFLQKEGYKVFRFTGKEIMKNPLEIAREIVAFVSRTPEDEVSIDSNLE</sequence>
<evidence type="ECO:0000313" key="2">
    <source>
        <dbReference type="EMBL" id="QJA53693.1"/>
    </source>
</evidence>
<reference evidence="2" key="1">
    <citation type="submission" date="2020-03" db="EMBL/GenBank/DDBJ databases">
        <title>The deep terrestrial virosphere.</title>
        <authorList>
            <person name="Holmfeldt K."/>
            <person name="Nilsson E."/>
            <person name="Simone D."/>
            <person name="Lopez-Fernandez M."/>
            <person name="Wu X."/>
            <person name="de Brujin I."/>
            <person name="Lundin D."/>
            <person name="Andersson A."/>
            <person name="Bertilsson S."/>
            <person name="Dopson M."/>
        </authorList>
    </citation>
    <scope>NUCLEOTIDE SEQUENCE</scope>
    <source>
        <strain evidence="2">TM448A03789</strain>
    </source>
</reference>
<gene>
    <name evidence="2" type="ORF">TM448A03789_0008</name>
</gene>
<feature type="domain" description="DUF559" evidence="1">
    <location>
        <begin position="67"/>
        <end position="150"/>
    </location>
</feature>
<evidence type="ECO:0000259" key="1">
    <source>
        <dbReference type="Pfam" id="PF04480"/>
    </source>
</evidence>